<accession>A0ABS9Q9J2</accession>
<gene>
    <name evidence="1" type="ORF">L4923_03505</name>
</gene>
<evidence type="ECO:0000313" key="1">
    <source>
        <dbReference type="EMBL" id="MCG7504078.1"/>
    </source>
</evidence>
<sequence>MEGVPRDQRVGKLCASALQRKLRDEGYSAELLPYRRLKAGNVLADADATFRTRSAWYRVSFKCEVDANATRVLSFVSRTGAVVPQAEWADLDRSARF</sequence>
<proteinExistence type="predicted"/>
<keyword evidence="2" id="KW-1185">Reference proteome</keyword>
<dbReference type="Proteomes" id="UP001201701">
    <property type="component" value="Unassembled WGS sequence"/>
</dbReference>
<protein>
    <submittedName>
        <fullName evidence="1">DUF930 domain-containing protein</fullName>
    </submittedName>
</protein>
<dbReference type="EMBL" id="JAKREW010000002">
    <property type="protein sequence ID" value="MCG7504078.1"/>
    <property type="molecule type" value="Genomic_DNA"/>
</dbReference>
<reference evidence="1 2" key="1">
    <citation type="submission" date="2022-02" db="EMBL/GenBank/DDBJ databases">
        <title>Draft genome sequence of Mezorhizobium retamae strain IRAMC:0171 isolated from Retama raetam nodules.</title>
        <authorList>
            <person name="Bengaied R."/>
            <person name="Sbissi I."/>
            <person name="Huber K."/>
            <person name="Ghodbane F."/>
            <person name="Nouioui I."/>
            <person name="Tarhouni M."/>
            <person name="Gtari M."/>
        </authorList>
    </citation>
    <scope>NUCLEOTIDE SEQUENCE [LARGE SCALE GENOMIC DNA]</scope>
    <source>
        <strain evidence="1 2">IRAMC:0171</strain>
    </source>
</reference>
<dbReference type="InterPro" id="IPR009273">
    <property type="entry name" value="DUF930"/>
</dbReference>
<evidence type="ECO:0000313" key="2">
    <source>
        <dbReference type="Proteomes" id="UP001201701"/>
    </source>
</evidence>
<name>A0ABS9Q9J2_9HYPH</name>
<comment type="caution">
    <text evidence="1">The sequence shown here is derived from an EMBL/GenBank/DDBJ whole genome shotgun (WGS) entry which is preliminary data.</text>
</comment>
<organism evidence="1 2">
    <name type="scientific">Mesorhizobium retamae</name>
    <dbReference type="NCBI Taxonomy" id="2912854"/>
    <lineage>
        <taxon>Bacteria</taxon>
        <taxon>Pseudomonadati</taxon>
        <taxon>Pseudomonadota</taxon>
        <taxon>Alphaproteobacteria</taxon>
        <taxon>Hyphomicrobiales</taxon>
        <taxon>Phyllobacteriaceae</taxon>
        <taxon>Mesorhizobium</taxon>
    </lineage>
</organism>
<dbReference type="Pfam" id="PF06059">
    <property type="entry name" value="DUF930"/>
    <property type="match status" value="1"/>
</dbReference>